<reference evidence="4" key="1">
    <citation type="submission" date="2021-06" db="EMBL/GenBank/DDBJ databases">
        <title>Comparative genomics, transcriptomics and evolutionary studies reveal genomic signatures of adaptation to plant cell wall in hemibiotrophic fungi.</title>
        <authorList>
            <consortium name="DOE Joint Genome Institute"/>
            <person name="Baroncelli R."/>
            <person name="Diaz J.F."/>
            <person name="Benocci T."/>
            <person name="Peng M."/>
            <person name="Battaglia E."/>
            <person name="Haridas S."/>
            <person name="Andreopoulos W."/>
            <person name="Labutti K."/>
            <person name="Pangilinan J."/>
            <person name="Floch G.L."/>
            <person name="Makela M.R."/>
            <person name="Henrissat B."/>
            <person name="Grigoriev I.V."/>
            <person name="Crouch J.A."/>
            <person name="De Vries R.P."/>
            <person name="Sukno S.A."/>
            <person name="Thon M.R."/>
        </authorList>
    </citation>
    <scope>NUCLEOTIDE SEQUENCE</scope>
    <source>
        <strain evidence="4">MAFF235873</strain>
    </source>
</reference>
<accession>A0AAD9HPS5</accession>
<dbReference type="InterPro" id="IPR001878">
    <property type="entry name" value="Znf_CCHC"/>
</dbReference>
<dbReference type="GO" id="GO:0008270">
    <property type="term" value="F:zinc ion binding"/>
    <property type="evidence" value="ECO:0007669"/>
    <property type="project" value="UniProtKB-KW"/>
</dbReference>
<keyword evidence="5" id="KW-1185">Reference proteome</keyword>
<keyword evidence="1" id="KW-0863">Zinc-finger</keyword>
<proteinExistence type="predicted"/>
<keyword evidence="1" id="KW-0479">Metal-binding</keyword>
<dbReference type="GO" id="GO:0003676">
    <property type="term" value="F:nucleic acid binding"/>
    <property type="evidence" value="ECO:0007669"/>
    <property type="project" value="InterPro"/>
</dbReference>
<dbReference type="EMBL" id="MU842836">
    <property type="protein sequence ID" value="KAK2031839.1"/>
    <property type="molecule type" value="Genomic_DNA"/>
</dbReference>
<feature type="region of interest" description="Disordered" evidence="2">
    <location>
        <begin position="236"/>
        <end position="335"/>
    </location>
</feature>
<dbReference type="AlphaFoldDB" id="A0AAD9HPS5"/>
<dbReference type="Proteomes" id="UP001232148">
    <property type="component" value="Unassembled WGS sequence"/>
</dbReference>
<feature type="region of interest" description="Disordered" evidence="2">
    <location>
        <begin position="1"/>
        <end position="40"/>
    </location>
</feature>
<gene>
    <name evidence="4" type="ORF">LX32DRAFT_636862</name>
</gene>
<evidence type="ECO:0000313" key="5">
    <source>
        <dbReference type="Proteomes" id="UP001232148"/>
    </source>
</evidence>
<feature type="compositionally biased region" description="Low complexity" evidence="2">
    <location>
        <begin position="168"/>
        <end position="188"/>
    </location>
</feature>
<organism evidence="4 5">
    <name type="scientific">Colletotrichum zoysiae</name>
    <dbReference type="NCBI Taxonomy" id="1216348"/>
    <lineage>
        <taxon>Eukaryota</taxon>
        <taxon>Fungi</taxon>
        <taxon>Dikarya</taxon>
        <taxon>Ascomycota</taxon>
        <taxon>Pezizomycotina</taxon>
        <taxon>Sordariomycetes</taxon>
        <taxon>Hypocreomycetidae</taxon>
        <taxon>Glomerellales</taxon>
        <taxon>Glomerellaceae</taxon>
        <taxon>Colletotrichum</taxon>
        <taxon>Colletotrichum graminicola species complex</taxon>
    </lineage>
</organism>
<evidence type="ECO:0000256" key="2">
    <source>
        <dbReference type="SAM" id="MobiDB-lite"/>
    </source>
</evidence>
<comment type="caution">
    <text evidence="4">The sequence shown here is derived from an EMBL/GenBank/DDBJ whole genome shotgun (WGS) entry which is preliminary data.</text>
</comment>
<evidence type="ECO:0000313" key="4">
    <source>
        <dbReference type="EMBL" id="KAK2031839.1"/>
    </source>
</evidence>
<name>A0AAD9HPS5_9PEZI</name>
<feature type="compositionally biased region" description="Basic and acidic residues" evidence="2">
    <location>
        <begin position="517"/>
        <end position="545"/>
    </location>
</feature>
<sequence>MAESTDGTGNRGRRQREEDEETVDLHPTRPVSDDDDQSVQSLDDVDDRLTKRVRTGMPDLQGIALAMSRSRSDYSGSATTMMVRDDNLSFSTDYTSQMVQQATQEFNHYGHRFGRVDTVRYYYEHKSRFAIEAESVGHEAPRFNNSEPKTEPIDRVRGFRKRKLKGGPSAQTPAAQQQQQPVGNNYAASAQSSVQASFQQQQAFDYGQAGYNTQPNFAFSGPMGPEAYHFQGYNGPMGPGAPPFQSHTGPMYPAQGPMGHTSNRMPQHFGHGRNQQQRGGRNQTDRKGRGSNRSNRSNAQATPSNKKLETVGRLGRHAVQQQKAGGDGRSYDFAERKRQPPWVGIVKMTADEQREFEIDFGEVFKGARVRFHRDNICSKCGHHGHWLSDCAFPDDSGFLYGCPVHNARTHSFDTCPDLDRLTEDQILWFLVTLRGNKAPLRTTMSWSARLRAAIDNGTWNKPGLPLPLTLEFVLTKVKGGKHGHAWLNFDYGKDSNRSLPKDPATSGNHRRVVQNRTLDEEVHRPATGRRAGDAGSRDGEGDAQSREIPQTEGETSVPADAGVQANKTFDPTDGLTGYDIYDIDDRQIEEHQEDMLCY</sequence>
<feature type="domain" description="CCHC-type" evidence="3">
    <location>
        <begin position="377"/>
        <end position="390"/>
    </location>
</feature>
<evidence type="ECO:0000259" key="3">
    <source>
        <dbReference type="PROSITE" id="PS50158"/>
    </source>
</evidence>
<feature type="region of interest" description="Disordered" evidence="2">
    <location>
        <begin position="163"/>
        <end position="188"/>
    </location>
</feature>
<keyword evidence="1" id="KW-0862">Zinc</keyword>
<feature type="compositionally biased region" description="Low complexity" evidence="2">
    <location>
        <begin position="272"/>
        <end position="282"/>
    </location>
</feature>
<feature type="region of interest" description="Disordered" evidence="2">
    <location>
        <begin position="496"/>
        <end position="578"/>
    </location>
</feature>
<dbReference type="PROSITE" id="PS50158">
    <property type="entry name" value="ZF_CCHC"/>
    <property type="match status" value="1"/>
</dbReference>
<protein>
    <recommendedName>
        <fullName evidence="3">CCHC-type domain-containing protein</fullName>
    </recommendedName>
</protein>
<evidence type="ECO:0000256" key="1">
    <source>
        <dbReference type="PROSITE-ProRule" id="PRU00047"/>
    </source>
</evidence>